<organism evidence="1 2">
    <name type="scientific">Streptomyces koyangensis</name>
    <dbReference type="NCBI Taxonomy" id="188770"/>
    <lineage>
        <taxon>Bacteria</taxon>
        <taxon>Bacillati</taxon>
        <taxon>Actinomycetota</taxon>
        <taxon>Actinomycetes</taxon>
        <taxon>Kitasatosporales</taxon>
        <taxon>Streptomycetaceae</taxon>
        <taxon>Streptomyces</taxon>
        <taxon>Streptomyces aurantiacus group</taxon>
    </lineage>
</organism>
<reference evidence="1 2" key="1">
    <citation type="submission" date="2020-03" db="EMBL/GenBank/DDBJ databases">
        <title>Genome mining and metabolic profiling illuminate the polycyclic tetramate macrolactams from Streptomyces koyangensis SCSIO 5802.</title>
        <authorList>
            <person name="Ding W."/>
        </authorList>
    </citation>
    <scope>NUCLEOTIDE SEQUENCE [LARGE SCALE GENOMIC DNA]</scope>
    <source>
        <strain evidence="1 2">SCSIO 5802</strain>
    </source>
</reference>
<evidence type="ECO:0000313" key="1">
    <source>
        <dbReference type="EMBL" id="QRF02072.1"/>
    </source>
</evidence>
<name>A0ABX7EBB8_9ACTN</name>
<evidence type="ECO:0000313" key="2">
    <source>
        <dbReference type="Proteomes" id="UP000596311"/>
    </source>
</evidence>
<keyword evidence="2" id="KW-1185">Reference proteome</keyword>
<dbReference type="Proteomes" id="UP000596311">
    <property type="component" value="Chromosome"/>
</dbReference>
<dbReference type="InterPro" id="IPR049812">
    <property type="entry name" value="DpdG-like"/>
</dbReference>
<proteinExistence type="predicted"/>
<accession>A0ABX7EBB8</accession>
<sequence length="310" mass="34047">MTLLNVDAAIPSQTWALVRLLAYLRKSLPLDEARALASPPSLRSEETSTKSPFDCAISSLQTLELAHVDDDRQELSLVGHARLLTDSDDLETYTRILRRAVLEAGFNTGLGESNDGTGPRDLTRALAWLLAHDPMEQPIHWVTAQQFLDERDGKDHKLLKAEVHPLFANDIRWSRFGYWATALGLAAAPVLRTDGRTPLVADCTPAVKQTVADLWPAEQRVNAVEALQALRESLPVLPGGAHSLAVGIPSPGDNVAGLALSFALLRGHDEKWIRLEHDDDARQILLLHDPERPASPRPVSDIMILEPNHG</sequence>
<dbReference type="RefSeq" id="WP_203214265.1">
    <property type="nucleotide sequence ID" value="NZ_CP049945.1"/>
</dbReference>
<protein>
    <submittedName>
        <fullName evidence="1">Uncharacterized protein</fullName>
    </submittedName>
</protein>
<dbReference type="EMBL" id="CP049945">
    <property type="protein sequence ID" value="QRF02072.1"/>
    <property type="molecule type" value="Genomic_DNA"/>
</dbReference>
<gene>
    <name evidence="1" type="ORF">G9U55_07535</name>
</gene>
<dbReference type="NCBIfam" id="NF041064">
    <property type="entry name" value="DpdG"/>
    <property type="match status" value="1"/>
</dbReference>